<dbReference type="KEGG" id="mrr:Moror_11087"/>
<evidence type="ECO:0000313" key="3">
    <source>
        <dbReference type="Proteomes" id="UP000017559"/>
    </source>
</evidence>
<dbReference type="Gene3D" id="2.115.10.20">
    <property type="entry name" value="Glycosyl hydrolase domain, family 43"/>
    <property type="match status" value="1"/>
</dbReference>
<organism evidence="2 3">
    <name type="scientific">Moniliophthora roreri (strain MCA 2997)</name>
    <name type="common">Cocoa frosty pod rot fungus</name>
    <name type="synonym">Crinipellis roreri</name>
    <dbReference type="NCBI Taxonomy" id="1381753"/>
    <lineage>
        <taxon>Eukaryota</taxon>
        <taxon>Fungi</taxon>
        <taxon>Dikarya</taxon>
        <taxon>Basidiomycota</taxon>
        <taxon>Agaricomycotina</taxon>
        <taxon>Agaricomycetes</taxon>
        <taxon>Agaricomycetidae</taxon>
        <taxon>Agaricales</taxon>
        <taxon>Marasmiineae</taxon>
        <taxon>Marasmiaceae</taxon>
        <taxon>Moniliophthora</taxon>
    </lineage>
</organism>
<gene>
    <name evidence="2" type="ORF">Moror_11087</name>
</gene>
<dbReference type="AlphaFoldDB" id="V2WQX3"/>
<comment type="caution">
    <text evidence="2">The sequence shown here is derived from an EMBL/GenBank/DDBJ whole genome shotgun (WGS) entry which is preliminary data.</text>
</comment>
<evidence type="ECO:0000256" key="1">
    <source>
        <dbReference type="SAM" id="SignalP"/>
    </source>
</evidence>
<dbReference type="HOGENOM" id="CLU_016116_1_1_1"/>
<proteinExistence type="predicted"/>
<dbReference type="SUPFAM" id="SSF75005">
    <property type="entry name" value="Arabinanase/levansucrase/invertase"/>
    <property type="match status" value="1"/>
</dbReference>
<dbReference type="PANTHER" id="PTHR22925:SF3">
    <property type="entry name" value="GLYCOSYL HYDROLASE FAMILY PROTEIN 43"/>
    <property type="match status" value="1"/>
</dbReference>
<dbReference type="STRING" id="1381753.V2WQX3"/>
<dbReference type="PANTHER" id="PTHR22925">
    <property type="entry name" value="GLYCOSYL HYDROLASE 43 FAMILY MEMBER"/>
    <property type="match status" value="1"/>
</dbReference>
<keyword evidence="3" id="KW-1185">Reference proteome</keyword>
<dbReference type="OrthoDB" id="5211809at2759"/>
<sequence>MIILFSLLAGATCALAASWIVPGAVWQDTNGKKIDAHGGMIINRGGTFHWVGHSVSNGVTPWMYSSTDLLNWQDLGAQAPGYTGTWRPKYAKPNGSFWLYAQKDRQCQVFRSSQLERGYKQAAITYLPPNNYSYSDTGMFLDPTSNTWFILSSADHNELQVNQILSTGYVGDKVSSLKDGPLEAPGIVYHEGVYYMIVSGKTGWRANPNKAYWSTSIKGPWAGGSDIAPPDQNTYGSQNTFELTIAGSQATTYVYMGDAWDSKGSEASNYIWVPFTIDNDSKKITLQYYPMWKVDPKTGVVSFPTTRKRYEAEHAHLKLRSRAAIIGRCEDCASKQAVHRMHSGDEVTFYNVTGLGKLEYVTFHYTVTNSEAGEAHIYVNDEVVPTNISDLNMRAGHHRSVPVPLKLQEGDVNTIRFGVTGYDDFEVMLDGIELHDD</sequence>
<protein>
    <submittedName>
        <fullName evidence="2">Galactan-beta-galactosidase</fullName>
    </submittedName>
</protein>
<dbReference type="InterPro" id="IPR023296">
    <property type="entry name" value="Glyco_hydro_beta-prop_sf"/>
</dbReference>
<evidence type="ECO:0000313" key="2">
    <source>
        <dbReference type="EMBL" id="ESK83992.1"/>
    </source>
</evidence>
<keyword evidence="1" id="KW-0732">Signal</keyword>
<feature type="signal peptide" evidence="1">
    <location>
        <begin position="1"/>
        <end position="16"/>
    </location>
</feature>
<reference evidence="2 3" key="1">
    <citation type="journal article" date="2014" name="BMC Genomics">
        <title>Genome and secretome analysis of the hemibiotrophic fungal pathogen, Moniliophthora roreri, which causes frosty pod rot disease of cacao: mechanisms of the biotrophic and necrotrophic phases.</title>
        <authorList>
            <person name="Meinhardt L.W."/>
            <person name="Costa G.G.L."/>
            <person name="Thomazella D.P.T."/>
            <person name="Teixeira P.J.P.L."/>
            <person name="Carazzolle M.F."/>
            <person name="Schuster S.C."/>
            <person name="Carlson J.E."/>
            <person name="Guiltinan M.J."/>
            <person name="Mieczkowski P."/>
            <person name="Farmer A."/>
            <person name="Ramaraj T."/>
            <person name="Crozier J."/>
            <person name="Davis R.E."/>
            <person name="Shao J."/>
            <person name="Melnick R.L."/>
            <person name="Pereira G.A.G."/>
            <person name="Bailey B.A."/>
        </authorList>
    </citation>
    <scope>NUCLEOTIDE SEQUENCE [LARGE SCALE GENOMIC DNA]</scope>
    <source>
        <strain evidence="2 3">MCA 2997</strain>
    </source>
</reference>
<accession>V2WQX3</accession>
<dbReference type="EMBL" id="AWSO01001394">
    <property type="protein sequence ID" value="ESK83992.1"/>
    <property type="molecule type" value="Genomic_DNA"/>
</dbReference>
<name>V2WQX3_MONRO</name>
<dbReference type="Proteomes" id="UP000017559">
    <property type="component" value="Unassembled WGS sequence"/>
</dbReference>
<dbReference type="Gene3D" id="2.60.120.260">
    <property type="entry name" value="Galactose-binding domain-like"/>
    <property type="match status" value="1"/>
</dbReference>
<feature type="chain" id="PRO_5004711814" evidence="1">
    <location>
        <begin position="17"/>
        <end position="437"/>
    </location>
</feature>